<dbReference type="EMBL" id="BART01029124">
    <property type="protein sequence ID" value="GAG97402.1"/>
    <property type="molecule type" value="Genomic_DNA"/>
</dbReference>
<gene>
    <name evidence="1" type="ORF">S01H4_51184</name>
</gene>
<comment type="caution">
    <text evidence="1">The sequence shown here is derived from an EMBL/GenBank/DDBJ whole genome shotgun (WGS) entry which is preliminary data.</text>
</comment>
<proteinExistence type="predicted"/>
<organism evidence="1">
    <name type="scientific">marine sediment metagenome</name>
    <dbReference type="NCBI Taxonomy" id="412755"/>
    <lineage>
        <taxon>unclassified sequences</taxon>
        <taxon>metagenomes</taxon>
        <taxon>ecological metagenomes</taxon>
    </lineage>
</organism>
<dbReference type="Gene3D" id="3.20.20.70">
    <property type="entry name" value="Aldolase class I"/>
    <property type="match status" value="1"/>
</dbReference>
<dbReference type="InterPro" id="IPR013785">
    <property type="entry name" value="Aldolase_TIM"/>
</dbReference>
<accession>X1CWR6</accession>
<evidence type="ECO:0000313" key="1">
    <source>
        <dbReference type="EMBL" id="GAG97402.1"/>
    </source>
</evidence>
<dbReference type="SUPFAM" id="SSF51569">
    <property type="entry name" value="Aldolase"/>
    <property type="match status" value="1"/>
</dbReference>
<sequence>MEAAKSPKGLIVDLITPLNDKAGIDSEGLDSLLKKVLPYADAVLLASPQMGEGRGLGVDLKIDLLEKATTLIQGKAPIFFWISEDSVE</sequence>
<protein>
    <submittedName>
        <fullName evidence="1">Uncharacterized protein</fullName>
    </submittedName>
</protein>
<dbReference type="AlphaFoldDB" id="X1CWR6"/>
<feature type="non-terminal residue" evidence="1">
    <location>
        <position position="88"/>
    </location>
</feature>
<name>X1CWR6_9ZZZZ</name>
<reference evidence="1" key="1">
    <citation type="journal article" date="2014" name="Front. Microbiol.">
        <title>High frequency of phylogenetically diverse reductive dehalogenase-homologous genes in deep subseafloor sedimentary metagenomes.</title>
        <authorList>
            <person name="Kawai M."/>
            <person name="Futagami T."/>
            <person name="Toyoda A."/>
            <person name="Takaki Y."/>
            <person name="Nishi S."/>
            <person name="Hori S."/>
            <person name="Arai W."/>
            <person name="Tsubouchi T."/>
            <person name="Morono Y."/>
            <person name="Uchiyama I."/>
            <person name="Ito T."/>
            <person name="Fujiyama A."/>
            <person name="Inagaki F."/>
            <person name="Takami H."/>
        </authorList>
    </citation>
    <scope>NUCLEOTIDE SEQUENCE</scope>
    <source>
        <strain evidence="1">Expedition CK06-06</strain>
    </source>
</reference>